<dbReference type="InterPro" id="IPR008971">
    <property type="entry name" value="HSP40/DnaJ_pept-bd"/>
</dbReference>
<dbReference type="CDD" id="cd10747">
    <property type="entry name" value="DnaJ_C"/>
    <property type="match status" value="1"/>
</dbReference>
<dbReference type="Proteomes" id="UP000185628">
    <property type="component" value="Unassembled WGS sequence"/>
</dbReference>
<reference evidence="6" key="1">
    <citation type="submission" date="2016-12" db="EMBL/GenBank/DDBJ databases">
        <authorList>
            <person name="Meng X."/>
        </authorList>
    </citation>
    <scope>NUCLEOTIDE SEQUENCE [LARGE SCALE GENOMIC DNA]</scope>
    <source>
        <strain evidence="6">DSM 19116</strain>
    </source>
</reference>
<dbReference type="GO" id="GO:0051082">
    <property type="term" value="F:unfolded protein binding"/>
    <property type="evidence" value="ECO:0007669"/>
    <property type="project" value="InterPro"/>
</dbReference>
<dbReference type="InterPro" id="IPR002939">
    <property type="entry name" value="DnaJ_C"/>
</dbReference>
<dbReference type="GO" id="GO:0006260">
    <property type="term" value="P:DNA replication"/>
    <property type="evidence" value="ECO:0007669"/>
    <property type="project" value="UniProtKB-KW"/>
</dbReference>
<name>A0A1Q5Q0Z9_9ACTO</name>
<dbReference type="EMBL" id="MQVR01000064">
    <property type="protein sequence ID" value="OKL53389.1"/>
    <property type="molecule type" value="Genomic_DNA"/>
</dbReference>
<proteinExistence type="predicted"/>
<keyword evidence="3" id="KW-0143">Chaperone</keyword>
<evidence type="ECO:0000256" key="3">
    <source>
        <dbReference type="ARBA" id="ARBA00023186"/>
    </source>
</evidence>
<dbReference type="FunFam" id="2.60.260.20:FF:000013">
    <property type="entry name" value="DnaJ subfamily B member 11"/>
    <property type="match status" value="1"/>
</dbReference>
<accession>A0A1Q5Q0Z9</accession>
<sequence length="335" mass="34920">MASQDWFEKDFYKVLGVPKDADAAAIKKSYRKLARQYHPDQNPGDSAAEAKFKEVGEAYGVLSDPAQRKEYDAIRAMAGGGPRFARGSGGPAGQGGGFEDLFSGMFGGGRGGNVRFETSGDGAPDLEDLLKMFGGGGRSRGGGFGGFGGFASQPQQGADLHAATTISFRQAATGEQVTLSVDGRSINVRIPAGVKNGQKIKLKGKGHPGSNGGPAGDMVISVTVTPHPLFAMESNNLRMNLPVTFAEAALGATVEVPTLDGQTVRVKVPAGTPSGRVLRVKGHGITTKKGTGDLLLQVEIQVPRHLSDDAREAIAAFESATNDDPRANLADRARA</sequence>
<evidence type="ECO:0000259" key="4">
    <source>
        <dbReference type="PROSITE" id="PS50076"/>
    </source>
</evidence>
<dbReference type="GO" id="GO:0042026">
    <property type="term" value="P:protein refolding"/>
    <property type="evidence" value="ECO:0007669"/>
    <property type="project" value="TreeGrafter"/>
</dbReference>
<dbReference type="SMART" id="SM00271">
    <property type="entry name" value="DnaJ"/>
    <property type="match status" value="1"/>
</dbReference>
<dbReference type="RefSeq" id="WP_073717145.1">
    <property type="nucleotide sequence ID" value="NZ_MQVR01000064.1"/>
</dbReference>
<keyword evidence="2" id="KW-0346">Stress response</keyword>
<dbReference type="CDD" id="cd06257">
    <property type="entry name" value="DnaJ"/>
    <property type="match status" value="1"/>
</dbReference>
<dbReference type="Pfam" id="PF01556">
    <property type="entry name" value="DnaJ_C"/>
    <property type="match status" value="1"/>
</dbReference>
<dbReference type="Gene3D" id="1.10.287.110">
    <property type="entry name" value="DnaJ domain"/>
    <property type="match status" value="1"/>
</dbReference>
<dbReference type="InterPro" id="IPR036869">
    <property type="entry name" value="J_dom_sf"/>
</dbReference>
<evidence type="ECO:0000313" key="6">
    <source>
        <dbReference type="Proteomes" id="UP000185628"/>
    </source>
</evidence>
<dbReference type="PANTHER" id="PTHR43096:SF54">
    <property type="entry name" value="CHAPERONE PROTEIN DNAJ 1"/>
    <property type="match status" value="1"/>
</dbReference>
<gene>
    <name evidence="5" type="ORF">BSZ39_09735</name>
</gene>
<comment type="caution">
    <text evidence="5">The sequence shown here is derived from an EMBL/GenBank/DDBJ whole genome shotgun (WGS) entry which is preliminary data.</text>
</comment>
<dbReference type="Gene3D" id="2.60.260.20">
    <property type="entry name" value="Urease metallochaperone UreE, N-terminal domain"/>
    <property type="match status" value="2"/>
</dbReference>
<dbReference type="InterPro" id="IPR001623">
    <property type="entry name" value="DnaJ_domain"/>
</dbReference>
<evidence type="ECO:0000256" key="2">
    <source>
        <dbReference type="ARBA" id="ARBA00023016"/>
    </source>
</evidence>
<dbReference type="PRINTS" id="PR00625">
    <property type="entry name" value="JDOMAIN"/>
</dbReference>
<dbReference type="AlphaFoldDB" id="A0A1Q5Q0Z9"/>
<keyword evidence="1" id="KW-0235">DNA replication</keyword>
<feature type="domain" description="J" evidence="4">
    <location>
        <begin position="10"/>
        <end position="75"/>
    </location>
</feature>
<dbReference type="OrthoDB" id="9779889at2"/>
<dbReference type="GO" id="GO:0005737">
    <property type="term" value="C:cytoplasm"/>
    <property type="evidence" value="ECO:0007669"/>
    <property type="project" value="TreeGrafter"/>
</dbReference>
<dbReference type="PROSITE" id="PS50076">
    <property type="entry name" value="DNAJ_2"/>
    <property type="match status" value="1"/>
</dbReference>
<dbReference type="SUPFAM" id="SSF46565">
    <property type="entry name" value="Chaperone J-domain"/>
    <property type="match status" value="1"/>
</dbReference>
<dbReference type="Pfam" id="PF00226">
    <property type="entry name" value="DnaJ"/>
    <property type="match status" value="1"/>
</dbReference>
<protein>
    <submittedName>
        <fullName evidence="5">Molecular chaperone DnaJ</fullName>
    </submittedName>
</protein>
<dbReference type="PANTHER" id="PTHR43096">
    <property type="entry name" value="DNAJ HOMOLOG 1, MITOCHONDRIAL-RELATED"/>
    <property type="match status" value="1"/>
</dbReference>
<dbReference type="STRING" id="208480.SAMN02910418_01215"/>
<dbReference type="SUPFAM" id="SSF49493">
    <property type="entry name" value="HSP40/DnaJ peptide-binding domain"/>
    <property type="match status" value="2"/>
</dbReference>
<organism evidence="5 6">
    <name type="scientific">Bowdeniella nasicola</name>
    <dbReference type="NCBI Taxonomy" id="208480"/>
    <lineage>
        <taxon>Bacteria</taxon>
        <taxon>Bacillati</taxon>
        <taxon>Actinomycetota</taxon>
        <taxon>Actinomycetes</taxon>
        <taxon>Actinomycetales</taxon>
        <taxon>Actinomycetaceae</taxon>
        <taxon>Bowdeniella</taxon>
    </lineage>
</organism>
<evidence type="ECO:0000313" key="5">
    <source>
        <dbReference type="EMBL" id="OKL53389.1"/>
    </source>
</evidence>
<evidence type="ECO:0000256" key="1">
    <source>
        <dbReference type="ARBA" id="ARBA00022705"/>
    </source>
</evidence>
<keyword evidence="6" id="KW-1185">Reference proteome</keyword>